<comment type="caution">
    <text evidence="2">The sequence shown here is derived from an EMBL/GenBank/DDBJ whole genome shotgun (WGS) entry which is preliminary data.</text>
</comment>
<evidence type="ECO:0000313" key="3">
    <source>
        <dbReference type="Proteomes" id="UP000537130"/>
    </source>
</evidence>
<keyword evidence="3" id="KW-1185">Reference proteome</keyword>
<evidence type="ECO:0000256" key="1">
    <source>
        <dbReference type="SAM" id="SignalP"/>
    </source>
</evidence>
<protein>
    <submittedName>
        <fullName evidence="2">Uncharacterized protein</fullName>
    </submittedName>
</protein>
<feature type="chain" id="PRO_5030545425" evidence="1">
    <location>
        <begin position="19"/>
        <end position="291"/>
    </location>
</feature>
<reference evidence="2 3" key="1">
    <citation type="submission" date="2020-08" db="EMBL/GenBank/DDBJ databases">
        <title>Genomic Encyclopedia of Type Strains, Phase III (KMG-III): the genomes of soil and plant-associated and newly described type strains.</title>
        <authorList>
            <person name="Whitman W."/>
        </authorList>
    </citation>
    <scope>NUCLEOTIDE SEQUENCE [LARGE SCALE GENOMIC DNA]</scope>
    <source>
        <strain evidence="2 3">CECT 8654</strain>
    </source>
</reference>
<feature type="signal peptide" evidence="1">
    <location>
        <begin position="1"/>
        <end position="18"/>
    </location>
</feature>
<dbReference type="AlphaFoldDB" id="A0A7W4W2M7"/>
<name>A0A7W4W2M7_9GAMM</name>
<evidence type="ECO:0000313" key="2">
    <source>
        <dbReference type="EMBL" id="MBB3046296.1"/>
    </source>
</evidence>
<gene>
    <name evidence="2" type="ORF">FHR99_000532</name>
</gene>
<accession>A0A7W4W2M7</accession>
<proteinExistence type="predicted"/>
<dbReference type="EMBL" id="JACHWY010000001">
    <property type="protein sequence ID" value="MBB3046296.1"/>
    <property type="molecule type" value="Genomic_DNA"/>
</dbReference>
<dbReference type="RefSeq" id="WP_183409001.1">
    <property type="nucleotide sequence ID" value="NZ_JACHWY010000001.1"/>
</dbReference>
<keyword evidence="1" id="KW-0732">Signal</keyword>
<dbReference type="Proteomes" id="UP000537130">
    <property type="component" value="Unassembled WGS sequence"/>
</dbReference>
<organism evidence="2 3">
    <name type="scientific">Litorivivens lipolytica</name>
    <dbReference type="NCBI Taxonomy" id="1524264"/>
    <lineage>
        <taxon>Bacteria</taxon>
        <taxon>Pseudomonadati</taxon>
        <taxon>Pseudomonadota</taxon>
        <taxon>Gammaproteobacteria</taxon>
        <taxon>Litorivivens</taxon>
    </lineage>
</organism>
<sequence length="291" mass="32744">MIRWFFCLALSVTPLAFAEKISIGDTRSIDLERVFLQLEAASGNTKRREISSLDAPVDPAVFTRLKRTKSNGRESYSNATLIAANHCYWIASTAGHSVLDHRFSRLTNRGDIAVQVPGGDWLNPVEIIASPDLEWSSDEIDDWALLVLRARRCEFDDSQHFPDILPHLPTRPLESSELADCRNQVQFMCYHFDQGKETGQRMLEDNCQLLSIEREQGRTGYASCKVDYGVSGCSPVCVLGEVWINLGVFSKGLMRHRSDSYPQPVAGFRIMDGEIMTALEGLKQKYGISRH</sequence>